<accession>X1RYP8</accession>
<feature type="non-terminal residue" evidence="1">
    <location>
        <position position="1"/>
    </location>
</feature>
<evidence type="ECO:0000313" key="1">
    <source>
        <dbReference type="EMBL" id="GAI72011.1"/>
    </source>
</evidence>
<dbReference type="AlphaFoldDB" id="X1RYP8"/>
<reference evidence="1" key="1">
    <citation type="journal article" date="2014" name="Front. Microbiol.">
        <title>High frequency of phylogenetically diverse reductive dehalogenase-homologous genes in deep subseafloor sedimentary metagenomes.</title>
        <authorList>
            <person name="Kawai M."/>
            <person name="Futagami T."/>
            <person name="Toyoda A."/>
            <person name="Takaki Y."/>
            <person name="Nishi S."/>
            <person name="Hori S."/>
            <person name="Arai W."/>
            <person name="Tsubouchi T."/>
            <person name="Morono Y."/>
            <person name="Uchiyama I."/>
            <person name="Ito T."/>
            <person name="Fujiyama A."/>
            <person name="Inagaki F."/>
            <person name="Takami H."/>
        </authorList>
    </citation>
    <scope>NUCLEOTIDE SEQUENCE</scope>
    <source>
        <strain evidence="1">Expedition CK06-06</strain>
    </source>
</reference>
<gene>
    <name evidence="1" type="ORF">S12H4_07052</name>
</gene>
<sequence>AGGVSPNELVKVTIKIECTLNPLFYDRIPLKVFF</sequence>
<name>X1RYP8_9ZZZZ</name>
<comment type="caution">
    <text evidence="1">The sequence shown here is derived from an EMBL/GenBank/DDBJ whole genome shotgun (WGS) entry which is preliminary data.</text>
</comment>
<organism evidence="1">
    <name type="scientific">marine sediment metagenome</name>
    <dbReference type="NCBI Taxonomy" id="412755"/>
    <lineage>
        <taxon>unclassified sequences</taxon>
        <taxon>metagenomes</taxon>
        <taxon>ecological metagenomes</taxon>
    </lineage>
</organism>
<dbReference type="EMBL" id="BARW01002556">
    <property type="protein sequence ID" value="GAI72011.1"/>
    <property type="molecule type" value="Genomic_DNA"/>
</dbReference>
<proteinExistence type="predicted"/>
<protein>
    <submittedName>
        <fullName evidence="1">Uncharacterized protein</fullName>
    </submittedName>
</protein>